<dbReference type="Proteomes" id="UP000735302">
    <property type="component" value="Unassembled WGS sequence"/>
</dbReference>
<dbReference type="EMBL" id="BLXT01000492">
    <property type="protein sequence ID" value="GFN77606.1"/>
    <property type="molecule type" value="Genomic_DNA"/>
</dbReference>
<evidence type="ECO:0000313" key="2">
    <source>
        <dbReference type="Proteomes" id="UP000735302"/>
    </source>
</evidence>
<protein>
    <submittedName>
        <fullName evidence="1">Uncharacterized protein</fullName>
    </submittedName>
</protein>
<reference evidence="1 2" key="1">
    <citation type="journal article" date="2021" name="Elife">
        <title>Chloroplast acquisition without the gene transfer in kleptoplastic sea slugs, Plakobranchus ocellatus.</title>
        <authorList>
            <person name="Maeda T."/>
            <person name="Takahashi S."/>
            <person name="Yoshida T."/>
            <person name="Shimamura S."/>
            <person name="Takaki Y."/>
            <person name="Nagai Y."/>
            <person name="Toyoda A."/>
            <person name="Suzuki Y."/>
            <person name="Arimoto A."/>
            <person name="Ishii H."/>
            <person name="Satoh N."/>
            <person name="Nishiyama T."/>
            <person name="Hasebe M."/>
            <person name="Maruyama T."/>
            <person name="Minagawa J."/>
            <person name="Obokata J."/>
            <person name="Shigenobu S."/>
        </authorList>
    </citation>
    <scope>NUCLEOTIDE SEQUENCE [LARGE SCALE GENOMIC DNA]</scope>
</reference>
<dbReference type="AlphaFoldDB" id="A0AAV3Y592"/>
<comment type="caution">
    <text evidence="1">The sequence shown here is derived from an EMBL/GenBank/DDBJ whole genome shotgun (WGS) entry which is preliminary data.</text>
</comment>
<gene>
    <name evidence="1" type="ORF">PoB_000411200</name>
</gene>
<proteinExistence type="predicted"/>
<sequence length="127" mass="13587">MLGALNWVIAGWTLISKIEAMGGKEKRGSSNTSGQHEDGRISHCRSTFFVSSVLITVCLELVIPGFRVLRQAGAPVAGSNLRQKGPCRAQGGLTSHCATDASHKCVRGMAGMMGMWLEVVVGVWLEM</sequence>
<evidence type="ECO:0000313" key="1">
    <source>
        <dbReference type="EMBL" id="GFN77606.1"/>
    </source>
</evidence>
<name>A0AAV3Y592_9GAST</name>
<keyword evidence="2" id="KW-1185">Reference proteome</keyword>
<accession>A0AAV3Y592</accession>
<organism evidence="1 2">
    <name type="scientific">Plakobranchus ocellatus</name>
    <dbReference type="NCBI Taxonomy" id="259542"/>
    <lineage>
        <taxon>Eukaryota</taxon>
        <taxon>Metazoa</taxon>
        <taxon>Spiralia</taxon>
        <taxon>Lophotrochozoa</taxon>
        <taxon>Mollusca</taxon>
        <taxon>Gastropoda</taxon>
        <taxon>Heterobranchia</taxon>
        <taxon>Euthyneura</taxon>
        <taxon>Panpulmonata</taxon>
        <taxon>Sacoglossa</taxon>
        <taxon>Placobranchoidea</taxon>
        <taxon>Plakobranchidae</taxon>
        <taxon>Plakobranchus</taxon>
    </lineage>
</organism>